<dbReference type="EMBL" id="LAZR01016070">
    <property type="protein sequence ID" value="KKM06116.1"/>
    <property type="molecule type" value="Genomic_DNA"/>
</dbReference>
<organism evidence="1">
    <name type="scientific">marine sediment metagenome</name>
    <dbReference type="NCBI Taxonomy" id="412755"/>
    <lineage>
        <taxon>unclassified sequences</taxon>
        <taxon>metagenomes</taxon>
        <taxon>ecological metagenomes</taxon>
    </lineage>
</organism>
<sequence>MSRLGIPEEWRKKFAAAAGASSFYGVPVKELNREDLLCMIGWMAKQHRHQQKQHSH</sequence>
<gene>
    <name evidence="1" type="ORF">LCGC14_1747160</name>
</gene>
<accession>A0A0F9JK45</accession>
<feature type="non-terminal residue" evidence="1">
    <location>
        <position position="56"/>
    </location>
</feature>
<protein>
    <submittedName>
        <fullName evidence="1">Uncharacterized protein</fullName>
    </submittedName>
</protein>
<dbReference type="AlphaFoldDB" id="A0A0F9JK45"/>
<comment type="caution">
    <text evidence="1">The sequence shown here is derived from an EMBL/GenBank/DDBJ whole genome shotgun (WGS) entry which is preliminary data.</text>
</comment>
<name>A0A0F9JK45_9ZZZZ</name>
<proteinExistence type="predicted"/>
<evidence type="ECO:0000313" key="1">
    <source>
        <dbReference type="EMBL" id="KKM06116.1"/>
    </source>
</evidence>
<reference evidence="1" key="1">
    <citation type="journal article" date="2015" name="Nature">
        <title>Complex archaea that bridge the gap between prokaryotes and eukaryotes.</title>
        <authorList>
            <person name="Spang A."/>
            <person name="Saw J.H."/>
            <person name="Jorgensen S.L."/>
            <person name="Zaremba-Niedzwiedzka K."/>
            <person name="Martijn J."/>
            <person name="Lind A.E."/>
            <person name="van Eijk R."/>
            <person name="Schleper C."/>
            <person name="Guy L."/>
            <person name="Ettema T.J."/>
        </authorList>
    </citation>
    <scope>NUCLEOTIDE SEQUENCE</scope>
</reference>